<dbReference type="EMBL" id="FNBE01000015">
    <property type="protein sequence ID" value="SDG82549.1"/>
    <property type="molecule type" value="Genomic_DNA"/>
</dbReference>
<dbReference type="Proteomes" id="UP000198967">
    <property type="component" value="Unassembled WGS sequence"/>
</dbReference>
<gene>
    <name evidence="1" type="ORF">SAMN05216377_115172</name>
</gene>
<proteinExistence type="predicted"/>
<evidence type="ECO:0000313" key="2">
    <source>
        <dbReference type="Proteomes" id="UP000198967"/>
    </source>
</evidence>
<sequence>MGGRGRYDRDVVVDKSIVAEAAAYTTIAKLLDARRGHYR</sequence>
<name>A0A1G7XEB1_PSEOR</name>
<keyword evidence="2" id="KW-1185">Reference proteome</keyword>
<evidence type="ECO:0000313" key="1">
    <source>
        <dbReference type="EMBL" id="SDG82549.1"/>
    </source>
</evidence>
<reference evidence="1 2" key="1">
    <citation type="submission" date="2016-10" db="EMBL/GenBank/DDBJ databases">
        <authorList>
            <person name="de Groot N.N."/>
        </authorList>
    </citation>
    <scope>NUCLEOTIDE SEQUENCE [LARGE SCALE GENOMIC DNA]</scope>
    <source>
        <strain evidence="1 2">CGMCC 4.3143</strain>
    </source>
</reference>
<protein>
    <submittedName>
        <fullName evidence="1">Uncharacterized protein</fullName>
    </submittedName>
</protein>
<dbReference type="AlphaFoldDB" id="A0A1G7XEB1"/>
<accession>A0A1G7XEB1</accession>
<organism evidence="1 2">
    <name type="scientific">Pseudonocardia oroxyli</name>
    <dbReference type="NCBI Taxonomy" id="366584"/>
    <lineage>
        <taxon>Bacteria</taxon>
        <taxon>Bacillati</taxon>
        <taxon>Actinomycetota</taxon>
        <taxon>Actinomycetes</taxon>
        <taxon>Pseudonocardiales</taxon>
        <taxon>Pseudonocardiaceae</taxon>
        <taxon>Pseudonocardia</taxon>
    </lineage>
</organism>